<organism evidence="1 2">
    <name type="scientific">Dendrothele bispora (strain CBS 962.96)</name>
    <dbReference type="NCBI Taxonomy" id="1314807"/>
    <lineage>
        <taxon>Eukaryota</taxon>
        <taxon>Fungi</taxon>
        <taxon>Dikarya</taxon>
        <taxon>Basidiomycota</taxon>
        <taxon>Agaricomycotina</taxon>
        <taxon>Agaricomycetes</taxon>
        <taxon>Agaricomycetidae</taxon>
        <taxon>Agaricales</taxon>
        <taxon>Agaricales incertae sedis</taxon>
        <taxon>Dendrothele</taxon>
    </lineage>
</organism>
<evidence type="ECO:0000313" key="2">
    <source>
        <dbReference type="Proteomes" id="UP000297245"/>
    </source>
</evidence>
<dbReference type="Proteomes" id="UP000297245">
    <property type="component" value="Unassembled WGS sequence"/>
</dbReference>
<gene>
    <name evidence="1" type="ORF">K435DRAFT_804500</name>
</gene>
<evidence type="ECO:0000313" key="1">
    <source>
        <dbReference type="EMBL" id="THU87204.1"/>
    </source>
</evidence>
<dbReference type="AlphaFoldDB" id="A0A4S8LE70"/>
<protein>
    <submittedName>
        <fullName evidence="1">Uncharacterized protein</fullName>
    </submittedName>
</protein>
<reference evidence="1 2" key="1">
    <citation type="journal article" date="2019" name="Nat. Ecol. Evol.">
        <title>Megaphylogeny resolves global patterns of mushroom evolution.</title>
        <authorList>
            <person name="Varga T."/>
            <person name="Krizsan K."/>
            <person name="Foldi C."/>
            <person name="Dima B."/>
            <person name="Sanchez-Garcia M."/>
            <person name="Sanchez-Ramirez S."/>
            <person name="Szollosi G.J."/>
            <person name="Szarkandi J.G."/>
            <person name="Papp V."/>
            <person name="Albert L."/>
            <person name="Andreopoulos W."/>
            <person name="Angelini C."/>
            <person name="Antonin V."/>
            <person name="Barry K.W."/>
            <person name="Bougher N.L."/>
            <person name="Buchanan P."/>
            <person name="Buyck B."/>
            <person name="Bense V."/>
            <person name="Catcheside P."/>
            <person name="Chovatia M."/>
            <person name="Cooper J."/>
            <person name="Damon W."/>
            <person name="Desjardin D."/>
            <person name="Finy P."/>
            <person name="Geml J."/>
            <person name="Haridas S."/>
            <person name="Hughes K."/>
            <person name="Justo A."/>
            <person name="Karasinski D."/>
            <person name="Kautmanova I."/>
            <person name="Kiss B."/>
            <person name="Kocsube S."/>
            <person name="Kotiranta H."/>
            <person name="LaButti K.M."/>
            <person name="Lechner B.E."/>
            <person name="Liimatainen K."/>
            <person name="Lipzen A."/>
            <person name="Lukacs Z."/>
            <person name="Mihaltcheva S."/>
            <person name="Morgado L.N."/>
            <person name="Niskanen T."/>
            <person name="Noordeloos M.E."/>
            <person name="Ohm R.A."/>
            <person name="Ortiz-Santana B."/>
            <person name="Ovrebo C."/>
            <person name="Racz N."/>
            <person name="Riley R."/>
            <person name="Savchenko A."/>
            <person name="Shiryaev A."/>
            <person name="Soop K."/>
            <person name="Spirin V."/>
            <person name="Szebenyi C."/>
            <person name="Tomsovsky M."/>
            <person name="Tulloss R.E."/>
            <person name="Uehling J."/>
            <person name="Grigoriev I.V."/>
            <person name="Vagvolgyi C."/>
            <person name="Papp T."/>
            <person name="Martin F.M."/>
            <person name="Miettinen O."/>
            <person name="Hibbett D.S."/>
            <person name="Nagy L.G."/>
        </authorList>
    </citation>
    <scope>NUCLEOTIDE SEQUENCE [LARGE SCALE GENOMIC DNA]</scope>
    <source>
        <strain evidence="1 2">CBS 962.96</strain>
    </source>
</reference>
<dbReference type="EMBL" id="ML179459">
    <property type="protein sequence ID" value="THU87204.1"/>
    <property type="molecule type" value="Genomic_DNA"/>
</dbReference>
<accession>A0A4S8LE70</accession>
<name>A0A4S8LE70_DENBC</name>
<sequence length="173" mass="19401">MNQHTLKKRNRFSKRASRLAKFKKTAAGRAFHLVLADKGIERIYTLKRQTKAHYRHVITQVGFEPAVASSCPDDNLAVALESDGAGDKRVSCCKAEERISEEFIGWAGEKAAYLWPLLRRNGWDIKRGGTTMVVVKRREERPNLGVNATPVESLLPGESPAQILNGFQKDILE</sequence>
<keyword evidence="2" id="KW-1185">Reference proteome</keyword>
<proteinExistence type="predicted"/>